<dbReference type="SUPFAM" id="SSF55347">
    <property type="entry name" value="Glyceraldehyde-3-phosphate dehydrogenase-like, C-terminal domain"/>
    <property type="match status" value="1"/>
</dbReference>
<evidence type="ECO:0000256" key="1">
    <source>
        <dbReference type="ARBA" id="ARBA00022603"/>
    </source>
</evidence>
<dbReference type="AlphaFoldDB" id="A0A914CIT3"/>
<dbReference type="InterPro" id="IPR013216">
    <property type="entry name" value="Methyltransf_11"/>
</dbReference>
<sequence length="509" mass="56722">MSIDLTRNFFRLLFHFRRQDLANFTQEHDYLFQQAKSQQDHALVTSHYYSVMSTVIDEYFNGNFHFVPPRENNLTLEEALKQLHMKIGECLNLKPGQKCVDIGCGIGGVIQDLSETGADITGVTIASNEVCVGNTNFENLGIYPRCNLVEADCHKMPFEDASYDSAYAIYALKYFTNLKPIMNEVARILKSDGLFVIYDLVKTDKYDENNQEHRAIVEGLEYACGMPSLHHRAEMVQEAQEAGFDLLESIDLSAQTGQPFHYCFSSSPLFMWLVRSSLVGHLIKIAQALKILPKGLDMVIEVAHPDIIKEYAKIILEHTNLFIGSPTALADQTTYDAIKEKLNSHPTRSVFVPAGAFWGSNDIQKMANLGILKGLNITMIKHPNSLKVLGPLEELCQRAKKTNCPVVLYDGPVRLLCPMAPNNVNTMAGAAIAAHNLGFDNTRAKLIADPAMTNWHIVEIEVVGENGFRTITRRENPAAPGAVTGNTTYFSFLASIQETLYKPPGINIC</sequence>
<dbReference type="WBParaSite" id="ACRNAN_scaffold1123.g20213.t1">
    <property type="protein sequence ID" value="ACRNAN_scaffold1123.g20213.t1"/>
    <property type="gene ID" value="ACRNAN_scaffold1123.g20213"/>
</dbReference>
<dbReference type="Proteomes" id="UP000887540">
    <property type="component" value="Unplaced"/>
</dbReference>
<proteinExistence type="inferred from homology"/>
<dbReference type="Pfam" id="PF08241">
    <property type="entry name" value="Methyltransf_11"/>
    <property type="match status" value="1"/>
</dbReference>
<dbReference type="Gene3D" id="3.40.50.150">
    <property type="entry name" value="Vaccinia Virus protein VP39"/>
    <property type="match status" value="1"/>
</dbReference>
<dbReference type="GO" id="GO:0033735">
    <property type="term" value="F:aspartate dehydrogenase [NAD(P)+] activity"/>
    <property type="evidence" value="ECO:0007669"/>
    <property type="project" value="InterPro"/>
</dbReference>
<dbReference type="SUPFAM" id="SSF53335">
    <property type="entry name" value="S-adenosyl-L-methionine-dependent methyltransferases"/>
    <property type="match status" value="1"/>
</dbReference>
<dbReference type="CDD" id="cd02440">
    <property type="entry name" value="AdoMet_MTases"/>
    <property type="match status" value="1"/>
</dbReference>
<name>A0A914CIT3_9BILA</name>
<evidence type="ECO:0000313" key="7">
    <source>
        <dbReference type="WBParaSite" id="ACRNAN_scaffold1123.g20213.t1"/>
    </source>
</evidence>
<accession>A0A914CIT3</accession>
<keyword evidence="2 4" id="KW-0808">Transferase</keyword>
<keyword evidence="3 4" id="KW-0949">S-adenosyl-L-methionine</keyword>
<keyword evidence="1 4" id="KW-0489">Methyltransferase</keyword>
<dbReference type="PANTHER" id="PTHR31873">
    <property type="entry name" value="L-ASPARTATE DEHYDROGENASE-RELATED"/>
    <property type="match status" value="1"/>
</dbReference>
<dbReference type="Pfam" id="PF01958">
    <property type="entry name" value="Asp_DH_C"/>
    <property type="match status" value="1"/>
</dbReference>
<dbReference type="InterPro" id="IPR029063">
    <property type="entry name" value="SAM-dependent_MTases_sf"/>
</dbReference>
<evidence type="ECO:0000313" key="6">
    <source>
        <dbReference type="Proteomes" id="UP000887540"/>
    </source>
</evidence>
<keyword evidence="6" id="KW-1185">Reference proteome</keyword>
<evidence type="ECO:0000259" key="5">
    <source>
        <dbReference type="PROSITE" id="PS51685"/>
    </source>
</evidence>
<organism evidence="6 7">
    <name type="scientific">Acrobeloides nanus</name>
    <dbReference type="NCBI Taxonomy" id="290746"/>
    <lineage>
        <taxon>Eukaryota</taxon>
        <taxon>Metazoa</taxon>
        <taxon>Ecdysozoa</taxon>
        <taxon>Nematoda</taxon>
        <taxon>Chromadorea</taxon>
        <taxon>Rhabditida</taxon>
        <taxon>Tylenchina</taxon>
        <taxon>Cephalobomorpha</taxon>
        <taxon>Cephaloboidea</taxon>
        <taxon>Cephalobidae</taxon>
        <taxon>Acrobeloides</taxon>
    </lineage>
</organism>
<dbReference type="GO" id="GO:0009435">
    <property type="term" value="P:NAD+ biosynthetic process"/>
    <property type="evidence" value="ECO:0007669"/>
    <property type="project" value="InterPro"/>
</dbReference>
<protein>
    <submittedName>
        <fullName evidence="7">Aspartate dehydrogenase domain-containing protein</fullName>
    </submittedName>
</protein>
<dbReference type="PANTHER" id="PTHR31873:SF6">
    <property type="entry name" value="ASPARTATE DEHYDROGENASE DOMAIN-CONTAINING PROTEIN"/>
    <property type="match status" value="1"/>
</dbReference>
<dbReference type="PROSITE" id="PS51685">
    <property type="entry name" value="SAM_MT_ERG6_SMT"/>
    <property type="match status" value="1"/>
</dbReference>
<dbReference type="InterPro" id="IPR002811">
    <property type="entry name" value="Asp_DH"/>
</dbReference>
<reference evidence="7" key="1">
    <citation type="submission" date="2022-11" db="UniProtKB">
        <authorList>
            <consortium name="WormBaseParasite"/>
        </authorList>
    </citation>
    <scope>IDENTIFICATION</scope>
</reference>
<dbReference type="GO" id="GO:0032259">
    <property type="term" value="P:methylation"/>
    <property type="evidence" value="ECO:0007669"/>
    <property type="project" value="UniProtKB-KW"/>
</dbReference>
<dbReference type="InterPro" id="IPR030384">
    <property type="entry name" value="MeTrfase_SMT"/>
</dbReference>
<evidence type="ECO:0000256" key="3">
    <source>
        <dbReference type="ARBA" id="ARBA00022691"/>
    </source>
</evidence>
<evidence type="ECO:0000256" key="2">
    <source>
        <dbReference type="ARBA" id="ARBA00022679"/>
    </source>
</evidence>
<dbReference type="GO" id="GO:0008757">
    <property type="term" value="F:S-adenosylmethionine-dependent methyltransferase activity"/>
    <property type="evidence" value="ECO:0007669"/>
    <property type="project" value="InterPro"/>
</dbReference>
<feature type="domain" description="SAM-dependent methyltransferase Erg6/SMT-type" evidence="5">
    <location>
        <begin position="48"/>
        <end position="295"/>
    </location>
</feature>
<evidence type="ECO:0000256" key="4">
    <source>
        <dbReference type="PROSITE-ProRule" id="PRU01022"/>
    </source>
</evidence>
<dbReference type="Gene3D" id="3.30.360.10">
    <property type="entry name" value="Dihydrodipicolinate Reductase, domain 2"/>
    <property type="match status" value="1"/>
</dbReference>
<comment type="similarity">
    <text evidence="4">Belongs to the class I-like SAM-binding methyltransferase superfamily. Erg6/SMT family.</text>
</comment>